<evidence type="ECO:0000256" key="2">
    <source>
        <dbReference type="ARBA" id="ARBA00022679"/>
    </source>
</evidence>
<sequence length="275" mass="29766">MKRRIRLVPSVLVLLAALAALPFGAAAAPGPALDIHFVPTPEDAVKRMLEMAEVKPSDVVYDLGSGDGRIVISAVRDFKARKGIGVDLDPVRVQEGIANAKAAGVSDRVQFIEGNVFKVDFSEATVVTMYLLTRINIDLRPRILNELRPGTRVVSHQFDMGDWEPDETEHVGKATLYAWTVPAKVEGSWKWEMDGNGYQLQIEQRYQKVSGNLSGGGPGAPIRYGLIKGDRLTFEAPVRGGGTMRFDGKVVGKDAIEGIVSAGGSSQKIVARRAN</sequence>
<proteinExistence type="predicted"/>
<dbReference type="PANTHER" id="PTHR13610">
    <property type="entry name" value="METHYLTRANSFERASE DOMAIN-CONTAINING PROTEIN"/>
    <property type="match status" value="1"/>
</dbReference>
<name>A0A932I035_UNCTE</name>
<evidence type="ECO:0000313" key="6">
    <source>
        <dbReference type="Proteomes" id="UP000782312"/>
    </source>
</evidence>
<comment type="caution">
    <text evidence="5">The sequence shown here is derived from an EMBL/GenBank/DDBJ whole genome shotgun (WGS) entry which is preliminary data.</text>
</comment>
<organism evidence="5 6">
    <name type="scientific">Tectimicrobiota bacterium</name>
    <dbReference type="NCBI Taxonomy" id="2528274"/>
    <lineage>
        <taxon>Bacteria</taxon>
        <taxon>Pseudomonadati</taxon>
        <taxon>Nitrospinota/Tectimicrobiota group</taxon>
        <taxon>Candidatus Tectimicrobiota</taxon>
    </lineage>
</organism>
<dbReference type="SUPFAM" id="SSF53335">
    <property type="entry name" value="S-adenosyl-L-methionine-dependent methyltransferases"/>
    <property type="match status" value="1"/>
</dbReference>
<dbReference type="Pfam" id="PF06325">
    <property type="entry name" value="PrmA"/>
    <property type="match status" value="1"/>
</dbReference>
<feature type="chain" id="PRO_5037979039" evidence="4">
    <location>
        <begin position="28"/>
        <end position="275"/>
    </location>
</feature>
<dbReference type="AlphaFoldDB" id="A0A932I035"/>
<dbReference type="Gene3D" id="3.40.50.150">
    <property type="entry name" value="Vaccinia Virus protein VP39"/>
    <property type="match status" value="1"/>
</dbReference>
<protein>
    <submittedName>
        <fullName evidence="5">Class I SAM-dependent methyltransferase</fullName>
    </submittedName>
</protein>
<feature type="signal peptide" evidence="4">
    <location>
        <begin position="1"/>
        <end position="27"/>
    </location>
</feature>
<gene>
    <name evidence="5" type="ORF">HYZ11_08485</name>
</gene>
<dbReference type="PANTHER" id="PTHR13610:SF11">
    <property type="entry name" value="METHYLTRANSFERASE DOMAIN-CONTAINING PROTEIN"/>
    <property type="match status" value="1"/>
</dbReference>
<evidence type="ECO:0000313" key="5">
    <source>
        <dbReference type="EMBL" id="MBI3127623.1"/>
    </source>
</evidence>
<dbReference type="GO" id="GO:0016279">
    <property type="term" value="F:protein-lysine N-methyltransferase activity"/>
    <property type="evidence" value="ECO:0007669"/>
    <property type="project" value="InterPro"/>
</dbReference>
<keyword evidence="4" id="KW-0732">Signal</keyword>
<dbReference type="CDD" id="cd02440">
    <property type="entry name" value="AdoMet_MTases"/>
    <property type="match status" value="1"/>
</dbReference>
<evidence type="ECO:0000256" key="3">
    <source>
        <dbReference type="ARBA" id="ARBA00022691"/>
    </source>
</evidence>
<keyword evidence="2" id="KW-0808">Transferase</keyword>
<dbReference type="GO" id="GO:0032259">
    <property type="term" value="P:methylation"/>
    <property type="evidence" value="ECO:0007669"/>
    <property type="project" value="UniProtKB-KW"/>
</dbReference>
<reference evidence="5" key="1">
    <citation type="submission" date="2020-07" db="EMBL/GenBank/DDBJ databases">
        <title>Huge and variable diversity of episymbiotic CPR bacteria and DPANN archaea in groundwater ecosystems.</title>
        <authorList>
            <person name="He C.Y."/>
            <person name="Keren R."/>
            <person name="Whittaker M."/>
            <person name="Farag I.F."/>
            <person name="Doudna J."/>
            <person name="Cate J.H.D."/>
            <person name="Banfield J.F."/>
        </authorList>
    </citation>
    <scope>NUCLEOTIDE SEQUENCE</scope>
    <source>
        <strain evidence="5">NC_groundwater_763_Ag_S-0.2um_68_21</strain>
    </source>
</reference>
<dbReference type="InterPro" id="IPR029063">
    <property type="entry name" value="SAM-dependent_MTases_sf"/>
</dbReference>
<keyword evidence="3" id="KW-0949">S-adenosyl-L-methionine</keyword>
<dbReference type="EMBL" id="JACPUR010000018">
    <property type="protein sequence ID" value="MBI3127623.1"/>
    <property type="molecule type" value="Genomic_DNA"/>
</dbReference>
<dbReference type="InterPro" id="IPR026170">
    <property type="entry name" value="FAM173A/B"/>
</dbReference>
<dbReference type="Proteomes" id="UP000782312">
    <property type="component" value="Unassembled WGS sequence"/>
</dbReference>
<evidence type="ECO:0000256" key="1">
    <source>
        <dbReference type="ARBA" id="ARBA00022603"/>
    </source>
</evidence>
<keyword evidence="1 5" id="KW-0489">Methyltransferase</keyword>
<accession>A0A932I035</accession>
<evidence type="ECO:0000256" key="4">
    <source>
        <dbReference type="SAM" id="SignalP"/>
    </source>
</evidence>